<evidence type="ECO:0000256" key="5">
    <source>
        <dbReference type="ARBA" id="ARBA00023065"/>
    </source>
</evidence>
<dbReference type="OrthoDB" id="297496at2759"/>
<feature type="transmembrane region" description="Helical" evidence="10">
    <location>
        <begin position="200"/>
        <end position="221"/>
    </location>
</feature>
<evidence type="ECO:0000313" key="13">
    <source>
        <dbReference type="Proteomes" id="UP000005239"/>
    </source>
</evidence>
<accession>A0A2A6B3W9</accession>
<dbReference type="AlphaFoldDB" id="A0A2A6B3W9"/>
<comment type="similarity">
    <text evidence="8">Belongs to the two pore domain potassium channel (TC 1.A.1.8) family.</text>
</comment>
<dbReference type="GO" id="GO:0015271">
    <property type="term" value="F:outward rectifier potassium channel activity"/>
    <property type="evidence" value="ECO:0000318"/>
    <property type="project" value="GO_Central"/>
</dbReference>
<proteinExistence type="inferred from homology"/>
<dbReference type="Proteomes" id="UP000005239">
    <property type="component" value="Unassembled WGS sequence"/>
</dbReference>
<comment type="subcellular location">
    <subcellularLocation>
        <location evidence="1">Membrane</location>
        <topology evidence="1">Multi-pass membrane protein</topology>
    </subcellularLocation>
</comment>
<name>A0A2A6B3W9_PRIPA</name>
<feature type="region of interest" description="Disordered" evidence="9">
    <location>
        <begin position="1"/>
        <end position="20"/>
    </location>
</feature>
<feature type="transmembrane region" description="Helical" evidence="10">
    <location>
        <begin position="251"/>
        <end position="272"/>
    </location>
</feature>
<dbReference type="FunFam" id="1.10.287.70:FF:000235">
    <property type="entry name" value="TWiK family of potassium channels"/>
    <property type="match status" value="1"/>
</dbReference>
<dbReference type="InterPro" id="IPR003280">
    <property type="entry name" value="2pore_dom_K_chnl"/>
</dbReference>
<keyword evidence="4 10" id="KW-1133">Transmembrane helix</keyword>
<evidence type="ECO:0000259" key="11">
    <source>
        <dbReference type="Pfam" id="PF07885"/>
    </source>
</evidence>
<evidence type="ECO:0000256" key="2">
    <source>
        <dbReference type="ARBA" id="ARBA00022448"/>
    </source>
</evidence>
<dbReference type="EnsemblMetazoa" id="PPA23341.1">
    <property type="protein sequence ID" value="PPA23341.1"/>
    <property type="gene ID" value="WBGene00112895"/>
</dbReference>
<dbReference type="PANTHER" id="PTHR11003">
    <property type="entry name" value="POTASSIUM CHANNEL, SUBFAMILY K"/>
    <property type="match status" value="1"/>
</dbReference>
<dbReference type="PRINTS" id="PR01333">
    <property type="entry name" value="2POREKCHANEL"/>
</dbReference>
<evidence type="ECO:0000256" key="3">
    <source>
        <dbReference type="ARBA" id="ARBA00022692"/>
    </source>
</evidence>
<protein>
    <submittedName>
        <fullName evidence="12">Twk-3</fullName>
    </submittedName>
</protein>
<keyword evidence="7 8" id="KW-0407">Ion channel</keyword>
<reference evidence="12" key="2">
    <citation type="submission" date="2022-06" db="UniProtKB">
        <authorList>
            <consortium name="EnsemblMetazoa"/>
        </authorList>
    </citation>
    <scope>IDENTIFICATION</scope>
    <source>
        <strain evidence="12">PS312</strain>
    </source>
</reference>
<feature type="domain" description="Potassium channel" evidence="11">
    <location>
        <begin position="206"/>
        <end position="273"/>
    </location>
</feature>
<evidence type="ECO:0000256" key="8">
    <source>
        <dbReference type="RuleBase" id="RU003857"/>
    </source>
</evidence>
<dbReference type="InterPro" id="IPR013099">
    <property type="entry name" value="K_chnl_dom"/>
</dbReference>
<evidence type="ECO:0000256" key="7">
    <source>
        <dbReference type="ARBA" id="ARBA00023303"/>
    </source>
</evidence>
<keyword evidence="5 8" id="KW-0406">Ion transport</keyword>
<dbReference type="GO" id="GO:0071805">
    <property type="term" value="P:potassium ion transmembrane transport"/>
    <property type="evidence" value="ECO:0000318"/>
    <property type="project" value="GO_Central"/>
</dbReference>
<feature type="domain" description="Potassium channel" evidence="11">
    <location>
        <begin position="120"/>
        <end position="185"/>
    </location>
</feature>
<keyword evidence="13" id="KW-1185">Reference proteome</keyword>
<feature type="transmembrane region" description="Helical" evidence="10">
    <location>
        <begin position="129"/>
        <end position="148"/>
    </location>
</feature>
<dbReference type="SUPFAM" id="SSF81324">
    <property type="entry name" value="Voltage-gated potassium channels"/>
    <property type="match status" value="2"/>
</dbReference>
<feature type="transmembrane region" description="Helical" evidence="10">
    <location>
        <begin position="35"/>
        <end position="55"/>
    </location>
</feature>
<organism evidence="12 13">
    <name type="scientific">Pristionchus pacificus</name>
    <name type="common">Parasitic nematode worm</name>
    <dbReference type="NCBI Taxonomy" id="54126"/>
    <lineage>
        <taxon>Eukaryota</taxon>
        <taxon>Metazoa</taxon>
        <taxon>Ecdysozoa</taxon>
        <taxon>Nematoda</taxon>
        <taxon>Chromadorea</taxon>
        <taxon>Rhabditida</taxon>
        <taxon>Rhabditina</taxon>
        <taxon>Diplogasteromorpha</taxon>
        <taxon>Diplogasteroidea</taxon>
        <taxon>Neodiplogasteridae</taxon>
        <taxon>Pristionchus</taxon>
    </lineage>
</organism>
<keyword evidence="2 8" id="KW-0813">Transport</keyword>
<feature type="transmembrane region" description="Helical" evidence="10">
    <location>
        <begin position="160"/>
        <end position="180"/>
    </location>
</feature>
<evidence type="ECO:0000256" key="6">
    <source>
        <dbReference type="ARBA" id="ARBA00023136"/>
    </source>
</evidence>
<dbReference type="GO" id="GO:0005886">
    <property type="term" value="C:plasma membrane"/>
    <property type="evidence" value="ECO:0000318"/>
    <property type="project" value="GO_Central"/>
</dbReference>
<evidence type="ECO:0000256" key="10">
    <source>
        <dbReference type="SAM" id="Phobius"/>
    </source>
</evidence>
<feature type="compositionally biased region" description="Basic and acidic residues" evidence="9">
    <location>
        <begin position="1"/>
        <end position="12"/>
    </location>
</feature>
<gene>
    <name evidence="12" type="primary">WBGene00112895</name>
</gene>
<evidence type="ECO:0000256" key="4">
    <source>
        <dbReference type="ARBA" id="ARBA00022989"/>
    </source>
</evidence>
<dbReference type="Gene3D" id="1.10.287.70">
    <property type="match status" value="1"/>
</dbReference>
<evidence type="ECO:0000256" key="9">
    <source>
        <dbReference type="SAM" id="MobiDB-lite"/>
    </source>
</evidence>
<dbReference type="PANTHER" id="PTHR11003:SF288">
    <property type="entry name" value="POTASSIUM CHANNEL DOMAIN-CONTAINING PROTEIN"/>
    <property type="match status" value="1"/>
</dbReference>
<accession>A0A8R1UIL8</accession>
<feature type="transmembrane region" description="Helical" evidence="10">
    <location>
        <begin position="228"/>
        <end position="245"/>
    </location>
</feature>
<evidence type="ECO:0000313" key="12">
    <source>
        <dbReference type="EnsemblMetazoa" id="PPA23341.1"/>
    </source>
</evidence>
<keyword evidence="6 10" id="KW-0472">Membrane</keyword>
<evidence type="ECO:0000256" key="1">
    <source>
        <dbReference type="ARBA" id="ARBA00004141"/>
    </source>
</evidence>
<sequence length="370" mass="41575">MSEETEKLSEKKEEEEEEDQRCCSLSKLRTTFIHIALLGTSAAYIFFGALIFVHLERPYEVAERERVLLKMDTLIQDLLTNISSSSISEEEREYLLDEYTSEIFDLIDTPHGSHIFETHFSNSSENKDMWTLSSAVLFTSTTVIPVGYGYITPISPVSRLFVVVYGLIGIPLVLVTMADAGKFMSNFITQFFTTLTIPTMIFLSLLAIYPILGGVFFHLITDMTLMDAIYFSLISIFTIGFGDLAPSVNVVYLVFFIVLGVILVTITIDFVAAELIDHIHYMGRHVGKARELASKMFSLAQSLNMNRGLTVGMTQLHSLARFGLLSKLDENALKAPRVHLAFEPSLDDMDYMDCGASRDIRASRLSLYNI</sequence>
<keyword evidence="3 8" id="KW-0812">Transmembrane</keyword>
<dbReference type="GO" id="GO:0022841">
    <property type="term" value="F:potassium ion leak channel activity"/>
    <property type="evidence" value="ECO:0000318"/>
    <property type="project" value="GO_Central"/>
</dbReference>
<dbReference type="Pfam" id="PF07885">
    <property type="entry name" value="Ion_trans_2"/>
    <property type="match status" value="2"/>
</dbReference>
<reference evidence="13" key="1">
    <citation type="journal article" date="2008" name="Nat. Genet.">
        <title>The Pristionchus pacificus genome provides a unique perspective on nematode lifestyle and parasitism.</title>
        <authorList>
            <person name="Dieterich C."/>
            <person name="Clifton S.W."/>
            <person name="Schuster L.N."/>
            <person name="Chinwalla A."/>
            <person name="Delehaunty K."/>
            <person name="Dinkelacker I."/>
            <person name="Fulton L."/>
            <person name="Fulton R."/>
            <person name="Godfrey J."/>
            <person name="Minx P."/>
            <person name="Mitreva M."/>
            <person name="Roeseler W."/>
            <person name="Tian H."/>
            <person name="Witte H."/>
            <person name="Yang S.P."/>
            <person name="Wilson R.K."/>
            <person name="Sommer R.J."/>
        </authorList>
    </citation>
    <scope>NUCLEOTIDE SEQUENCE [LARGE SCALE GENOMIC DNA]</scope>
    <source>
        <strain evidence="13">PS312</strain>
    </source>
</reference>